<evidence type="ECO:0000313" key="1">
    <source>
        <dbReference type="EMBL" id="EPS57126.1"/>
    </source>
</evidence>
<keyword evidence="2" id="KW-1185">Reference proteome</keyword>
<reference evidence="1 2" key="1">
    <citation type="journal article" date="2013" name="BMC Genomics">
        <title>The miniature genome of a carnivorous plant Genlisea aurea contains a low number of genes and short non-coding sequences.</title>
        <authorList>
            <person name="Leushkin E.V."/>
            <person name="Sutormin R.A."/>
            <person name="Nabieva E.R."/>
            <person name="Penin A.A."/>
            <person name="Kondrashov A.S."/>
            <person name="Logacheva M.D."/>
        </authorList>
    </citation>
    <scope>NUCLEOTIDE SEQUENCE [LARGE SCALE GENOMIC DNA]</scope>
</reference>
<dbReference type="EMBL" id="AUSU01010623">
    <property type="protein sequence ID" value="EPS57126.1"/>
    <property type="molecule type" value="Genomic_DNA"/>
</dbReference>
<dbReference type="Proteomes" id="UP000015453">
    <property type="component" value="Unassembled WGS sequence"/>
</dbReference>
<sequence>MLSAIQLAKGKERAVPAPALPPAGVVAATGVDTDERRQRRNYSVDFKMEVIKFFKYDKHTVNQTLARFPELKDRREEATGVGYARRWEAEVGPLVWQFFMGIREARGAVNRMLLEAYARSLPVEVTKGFNNVGVQLELNTLQIRLLKTQFFFGWVKAGAKIASFTGGDVTTMLLTGEFQEKVQTFNALLYSLVSQRNVRRIIVGDETAVRFEDLPGTTLELRGAQQVALRTGGKHRDTFTVWLSSEMVCNKYKPFLIFKGAPKGKVEIRLLLL</sequence>
<protein>
    <submittedName>
        <fullName evidence="1">Uncharacterized protein</fullName>
    </submittedName>
</protein>
<accession>S8BY74</accession>
<proteinExistence type="predicted"/>
<comment type="caution">
    <text evidence="1">The sequence shown here is derived from an EMBL/GenBank/DDBJ whole genome shotgun (WGS) entry which is preliminary data.</text>
</comment>
<organism evidence="1 2">
    <name type="scientific">Genlisea aurea</name>
    <dbReference type="NCBI Taxonomy" id="192259"/>
    <lineage>
        <taxon>Eukaryota</taxon>
        <taxon>Viridiplantae</taxon>
        <taxon>Streptophyta</taxon>
        <taxon>Embryophyta</taxon>
        <taxon>Tracheophyta</taxon>
        <taxon>Spermatophyta</taxon>
        <taxon>Magnoliopsida</taxon>
        <taxon>eudicotyledons</taxon>
        <taxon>Gunneridae</taxon>
        <taxon>Pentapetalae</taxon>
        <taxon>asterids</taxon>
        <taxon>lamiids</taxon>
        <taxon>Lamiales</taxon>
        <taxon>Lentibulariaceae</taxon>
        <taxon>Genlisea</taxon>
    </lineage>
</organism>
<gene>
    <name evidence="1" type="ORF">M569_17696</name>
</gene>
<name>S8BY74_9LAMI</name>
<dbReference type="AlphaFoldDB" id="S8BY74"/>
<evidence type="ECO:0000313" key="2">
    <source>
        <dbReference type="Proteomes" id="UP000015453"/>
    </source>
</evidence>